<reference evidence="2" key="1">
    <citation type="submission" date="2020-01" db="EMBL/GenBank/DDBJ databases">
        <authorList>
            <person name="Meier V. D."/>
            <person name="Meier V D."/>
        </authorList>
    </citation>
    <scope>NUCLEOTIDE SEQUENCE</scope>
    <source>
        <strain evidence="2">HLG_WM_MAG_05</strain>
    </source>
</reference>
<organism evidence="2">
    <name type="scientific">uncultured Sulfurovum sp</name>
    <dbReference type="NCBI Taxonomy" id="269237"/>
    <lineage>
        <taxon>Bacteria</taxon>
        <taxon>Pseudomonadati</taxon>
        <taxon>Campylobacterota</taxon>
        <taxon>Epsilonproteobacteria</taxon>
        <taxon>Campylobacterales</taxon>
        <taxon>Sulfurovaceae</taxon>
        <taxon>Sulfurovum</taxon>
        <taxon>environmental samples</taxon>
    </lineage>
</organism>
<feature type="transmembrane region" description="Helical" evidence="1">
    <location>
        <begin position="223"/>
        <end position="241"/>
    </location>
</feature>
<dbReference type="AlphaFoldDB" id="A0A6S6THT3"/>
<name>A0A6S6THT3_9BACT</name>
<keyword evidence="1" id="KW-0812">Transmembrane</keyword>
<dbReference type="EMBL" id="CACVAU010000048">
    <property type="protein sequence ID" value="CAA6816017.1"/>
    <property type="molecule type" value="Genomic_DNA"/>
</dbReference>
<feature type="transmembrane region" description="Helical" evidence="1">
    <location>
        <begin position="57"/>
        <end position="73"/>
    </location>
</feature>
<feature type="transmembrane region" description="Helical" evidence="1">
    <location>
        <begin position="6"/>
        <end position="22"/>
    </location>
</feature>
<evidence type="ECO:0000313" key="2">
    <source>
        <dbReference type="EMBL" id="CAA6816017.1"/>
    </source>
</evidence>
<keyword evidence="1" id="KW-1133">Transmembrane helix</keyword>
<gene>
    <name evidence="2" type="ORF">HELGO_WM16752</name>
</gene>
<accession>A0A6S6THT3</accession>
<proteinExistence type="predicted"/>
<evidence type="ECO:0000256" key="1">
    <source>
        <dbReference type="SAM" id="Phobius"/>
    </source>
</evidence>
<protein>
    <submittedName>
        <fullName evidence="2">Uncharacterized protein</fullName>
    </submittedName>
</protein>
<keyword evidence="1" id="KW-0472">Membrane</keyword>
<feature type="transmembrane region" description="Helical" evidence="1">
    <location>
        <begin position="180"/>
        <end position="202"/>
    </location>
</feature>
<sequence length="245" mass="27661">MSMFIDFILLFLFAGAPYFIFLERSKVLGKDNIFLLSAFFVICGVILSNIFPQTPSTAFVIIALLGSLFALYKANKTNNLYKLAYYILFFNAPMLILFETKESTLYAISLLVTLLGIFLIAKYYERNYGSANYQSVTGITLVTPYAGLMLTIYLTALALYPPFPNSLMFLNGILVAEINTIWYIAVIIVFFGNFLIAARIMAKTVFGKPNTNVHYIDLAPKERWLHLAIFIVLLVLSIFGLKELL</sequence>
<feature type="transmembrane region" description="Helical" evidence="1">
    <location>
        <begin position="104"/>
        <end position="124"/>
    </location>
</feature>
<feature type="transmembrane region" description="Helical" evidence="1">
    <location>
        <begin position="80"/>
        <end position="98"/>
    </location>
</feature>
<feature type="transmembrane region" description="Helical" evidence="1">
    <location>
        <begin position="34"/>
        <end position="51"/>
    </location>
</feature>
<feature type="transmembrane region" description="Helical" evidence="1">
    <location>
        <begin position="136"/>
        <end position="160"/>
    </location>
</feature>